<keyword evidence="2" id="KW-1185">Reference proteome</keyword>
<sequence length="263" mass="29640">MKLETSQKLSNHLPSIPTKGLSPHHFHLPRYAVLTTGRVTAVVFTIWIIASGAVALRTYLGLGPNLCDLDPKPQRKRPFRIAIHSGGILSAAIIVGLPMLFTIFFYIKLLLRVRSNKRSSCKPPVTFCWDYELIRANMYSFIFFSILWMPLGIVFCMSAVKPVSPKVLVYLAWLAMSKSCFNNLLYCAADRHFRSCFMKLFDYCCCKTTVSFSRQRQRGGDGRSGSNDVRLRVHIMHSYASPASCRPAVTSGRTNGGRDVYEL</sequence>
<evidence type="ECO:0000313" key="1">
    <source>
        <dbReference type="EMBL" id="KAJ8664609.1"/>
    </source>
</evidence>
<proteinExistence type="predicted"/>
<reference evidence="1" key="1">
    <citation type="submission" date="2023-04" db="EMBL/GenBank/DDBJ databases">
        <title>A chromosome-level genome assembly of the parasitoid wasp Eretmocerus hayati.</title>
        <authorList>
            <person name="Zhong Y."/>
            <person name="Liu S."/>
            <person name="Liu Y."/>
        </authorList>
    </citation>
    <scope>NUCLEOTIDE SEQUENCE</scope>
    <source>
        <strain evidence="1">ZJU_SS_LIU_2023</strain>
    </source>
</reference>
<evidence type="ECO:0000313" key="2">
    <source>
        <dbReference type="Proteomes" id="UP001239111"/>
    </source>
</evidence>
<dbReference type="EMBL" id="CM056744">
    <property type="protein sequence ID" value="KAJ8664609.1"/>
    <property type="molecule type" value="Genomic_DNA"/>
</dbReference>
<organism evidence="1 2">
    <name type="scientific">Eretmocerus hayati</name>
    <dbReference type="NCBI Taxonomy" id="131215"/>
    <lineage>
        <taxon>Eukaryota</taxon>
        <taxon>Metazoa</taxon>
        <taxon>Ecdysozoa</taxon>
        <taxon>Arthropoda</taxon>
        <taxon>Hexapoda</taxon>
        <taxon>Insecta</taxon>
        <taxon>Pterygota</taxon>
        <taxon>Neoptera</taxon>
        <taxon>Endopterygota</taxon>
        <taxon>Hymenoptera</taxon>
        <taxon>Apocrita</taxon>
        <taxon>Proctotrupomorpha</taxon>
        <taxon>Chalcidoidea</taxon>
        <taxon>Aphelinidae</taxon>
        <taxon>Aphelininae</taxon>
        <taxon>Eretmocerus</taxon>
    </lineage>
</organism>
<accession>A0ACC2N2T1</accession>
<comment type="caution">
    <text evidence="1">The sequence shown here is derived from an EMBL/GenBank/DDBJ whole genome shotgun (WGS) entry which is preliminary data.</text>
</comment>
<protein>
    <submittedName>
        <fullName evidence="1">Uncharacterized protein</fullName>
    </submittedName>
</protein>
<gene>
    <name evidence="1" type="ORF">QAD02_006271</name>
</gene>
<dbReference type="Proteomes" id="UP001239111">
    <property type="component" value="Chromosome 4"/>
</dbReference>
<name>A0ACC2N2T1_9HYME</name>